<dbReference type="EMBL" id="ANOH01000240">
    <property type="protein sequence ID" value="EMI54964.1"/>
    <property type="molecule type" value="Genomic_DNA"/>
</dbReference>
<proteinExistence type="predicted"/>
<name>M5U117_9BACT</name>
<accession>M5U117</accession>
<evidence type="ECO:0000313" key="2">
    <source>
        <dbReference type="Proteomes" id="UP000011885"/>
    </source>
</evidence>
<reference evidence="1 2" key="1">
    <citation type="journal article" date="2013" name="Mar. Genomics">
        <title>Expression of sulfatases in Rhodopirellula baltica and the diversity of sulfatases in the genus Rhodopirellula.</title>
        <authorList>
            <person name="Wegner C.E."/>
            <person name="Richter-Heitmann T."/>
            <person name="Klindworth A."/>
            <person name="Klockow C."/>
            <person name="Richter M."/>
            <person name="Achstetter T."/>
            <person name="Glockner F.O."/>
            <person name="Harder J."/>
        </authorList>
    </citation>
    <scope>NUCLEOTIDE SEQUENCE [LARGE SCALE GENOMIC DNA]</scope>
    <source>
        <strain evidence="1 2">SM41</strain>
    </source>
</reference>
<organism evidence="1 2">
    <name type="scientific">Rhodopirellula sallentina SM41</name>
    <dbReference type="NCBI Taxonomy" id="1263870"/>
    <lineage>
        <taxon>Bacteria</taxon>
        <taxon>Pseudomonadati</taxon>
        <taxon>Planctomycetota</taxon>
        <taxon>Planctomycetia</taxon>
        <taxon>Pirellulales</taxon>
        <taxon>Pirellulaceae</taxon>
        <taxon>Rhodopirellula</taxon>
    </lineage>
</organism>
<keyword evidence="2" id="KW-1185">Reference proteome</keyword>
<dbReference type="Proteomes" id="UP000011885">
    <property type="component" value="Unassembled WGS sequence"/>
</dbReference>
<comment type="caution">
    <text evidence="1">The sequence shown here is derived from an EMBL/GenBank/DDBJ whole genome shotgun (WGS) entry which is preliminary data.</text>
</comment>
<protein>
    <submittedName>
        <fullName evidence="1">Uncharacterized protein</fullName>
    </submittedName>
</protein>
<sequence>MYTAPFNFVLNNQRTGQINLNSINEFQIWRGLMLGHLNDQEATNPNGTTNQNELSWEAFLASRRGYALDETTADVTGTGTVNYDSTKFDSEYPTQFAGVFTESSVSSAFPSLRTTSATDAMQRRVPDANLFRTRGTADLRSYTSGLSGEAPRQLIRSPDEFPETQRWPIWQTGAINPTGGNFHRDRPRNPAMHFQTLMRLPNLVSDNSQVFLIRMTIGLFEVDANNTISLGAEYGESTGEVKRFKAMFIVDRSIPVGFAPGQDLNARDTVIFERYYQ</sequence>
<dbReference type="AlphaFoldDB" id="M5U117"/>
<evidence type="ECO:0000313" key="1">
    <source>
        <dbReference type="EMBL" id="EMI54964.1"/>
    </source>
</evidence>
<gene>
    <name evidence="1" type="ORF">RSSM_03599</name>
</gene>